<dbReference type="Proteomes" id="UP000516173">
    <property type="component" value="Chromosome"/>
</dbReference>
<evidence type="ECO:0000313" key="2">
    <source>
        <dbReference type="Proteomes" id="UP000516173"/>
    </source>
</evidence>
<organism evidence="1 2">
    <name type="scientific">Nocardia wallacei</name>
    <dbReference type="NCBI Taxonomy" id="480035"/>
    <lineage>
        <taxon>Bacteria</taxon>
        <taxon>Bacillati</taxon>
        <taxon>Actinomycetota</taxon>
        <taxon>Actinomycetes</taxon>
        <taxon>Mycobacteriales</taxon>
        <taxon>Nocardiaceae</taxon>
        <taxon>Nocardia</taxon>
    </lineage>
</organism>
<accession>A0A7G1KXW6</accession>
<dbReference type="RefSeq" id="WP_187685506.1">
    <property type="nucleotide sequence ID" value="NZ_AP023396.1"/>
</dbReference>
<proteinExistence type="predicted"/>
<dbReference type="AlphaFoldDB" id="A0A7G1KXW6"/>
<dbReference type="EMBL" id="AP023396">
    <property type="protein sequence ID" value="BCK58829.1"/>
    <property type="molecule type" value="Genomic_DNA"/>
</dbReference>
<name>A0A7G1KXW6_9NOCA</name>
<reference evidence="1 2" key="1">
    <citation type="submission" date="2020-08" db="EMBL/GenBank/DDBJ databases">
        <title>Genome Sequencing of Nocardia wallacei strain FMUON74 and assembly.</title>
        <authorList>
            <person name="Toyokawa M."/>
            <person name="Uesaka K."/>
        </authorList>
    </citation>
    <scope>NUCLEOTIDE SEQUENCE [LARGE SCALE GENOMIC DNA]</scope>
    <source>
        <strain evidence="1 2">FMUON74</strain>
    </source>
</reference>
<gene>
    <name evidence="1" type="ORF">NWFMUON74_66010</name>
</gene>
<sequence length="151" mass="17323">MTEESADEIRAEFDDGEVAELESCRHQVNEWRSFGVLDLLVSWALHVEKIDSDRFKSPADRGVWGGYDLVAAFSVRDFLAGCIEQLGNPLKDKVIGLAERYDTRLRSITIDDEKQVLRRYVEVDLTAAPWWWRRIPDSGPLLEELRGSEGR</sequence>
<dbReference type="GeneID" id="80350981"/>
<dbReference type="KEGG" id="nwl:NWFMUON74_66010"/>
<protein>
    <submittedName>
        <fullName evidence="1">Uncharacterized protein</fullName>
    </submittedName>
</protein>
<keyword evidence="2" id="KW-1185">Reference proteome</keyword>
<evidence type="ECO:0000313" key="1">
    <source>
        <dbReference type="EMBL" id="BCK58829.1"/>
    </source>
</evidence>